<dbReference type="PATRIC" id="fig|1249627.3.peg.2666"/>
<dbReference type="AlphaFoldDB" id="W9VC51"/>
<dbReference type="STRING" id="1249627.D779_2348"/>
<dbReference type="eggNOG" id="ENOG502Z880">
    <property type="taxonomic scope" value="Bacteria"/>
</dbReference>
<dbReference type="NCBIfam" id="NF007247">
    <property type="entry name" value="PRK09693.1"/>
    <property type="match status" value="1"/>
</dbReference>
<dbReference type="NCBIfam" id="TIGR02547">
    <property type="entry name" value="casA_cse1"/>
    <property type="match status" value="1"/>
</dbReference>
<dbReference type="Proteomes" id="UP000019460">
    <property type="component" value="Unassembled WGS sequence"/>
</dbReference>
<evidence type="ECO:0000313" key="2">
    <source>
        <dbReference type="Proteomes" id="UP000019460"/>
    </source>
</evidence>
<sequence length="505" mass="56688">MDLLEAPWIPVRANNGSGAFRLLTYRELLCTDEDWQISLSRDDLELACLQLLICMTQIMFLPTDDDALLERLDTPLTPEEFEAGISPCRDWFDLDHPTQPFMQTRGVVAKDVTPIQKLLIGLPEGTNHAFFNAPGEVGAISAPIAAIALFHQATNCPSFGGGFKGSLRGGAPITTLVDGRNLRERVWRNVLIPEFIRKDFPDWTHDPTRDRPTWIDPIREKETIHASQIGLARGLFWQPAHVELVPAGESGVCDLLGIEAGPLYTGFRKEKFNFTLTNTWPHPHGVLHMNLKKKALEMKFASFTTQAPAWTRLTEMVIRIDGAKGEGSRPAAPIAQAKTLAATDSERRPLHLIVGGYRNKQASVLERRHELITLAAGWDDDEGRLKDLVELGLSAKKTLRGKLYFACQGYKDKDLPGIGVPLHETGERLFYARTESKILATFSNRATFDDWRDRRSIYVDRLAADCRGIFDELTDPYTMKPELIPIIAWARRSLNADLKKLKEGK</sequence>
<name>W9VC51_9GAMM</name>
<keyword evidence="2" id="KW-1185">Reference proteome</keyword>
<comment type="caution">
    <text evidence="1">The sequence shown here is derived from an EMBL/GenBank/DDBJ whole genome shotgun (WGS) entry which is preliminary data.</text>
</comment>
<evidence type="ECO:0000313" key="1">
    <source>
        <dbReference type="EMBL" id="EXJ14556.1"/>
    </source>
</evidence>
<evidence type="ECO:0008006" key="3">
    <source>
        <dbReference type="Google" id="ProtNLM"/>
    </source>
</evidence>
<dbReference type="Pfam" id="PF09481">
    <property type="entry name" value="CRISPR_Cse1"/>
    <property type="match status" value="1"/>
</dbReference>
<dbReference type="RefSeq" id="WP_043754692.1">
    <property type="nucleotide sequence ID" value="NZ_AONC01000039.1"/>
</dbReference>
<protein>
    <recommendedName>
        <fullName evidence="3">CRISPR-associated protein, Cse1 family</fullName>
    </recommendedName>
</protein>
<proteinExistence type="predicted"/>
<dbReference type="OrthoDB" id="5392377at2"/>
<gene>
    <name evidence="1" type="ORF">D779_2348</name>
</gene>
<dbReference type="InterPro" id="IPR013381">
    <property type="entry name" value="CRISPR-assoc_prot_Cse1"/>
</dbReference>
<accession>W9VC51</accession>
<reference evidence="1 2" key="1">
    <citation type="submission" date="2012-11" db="EMBL/GenBank/DDBJ databases">
        <title>Genome assembly of Thiorhodococcus sp. AK35.</title>
        <authorList>
            <person name="Nupur N."/>
            <person name="Khatri I."/>
            <person name="Subramanian S."/>
            <person name="Pinnaka A."/>
        </authorList>
    </citation>
    <scope>NUCLEOTIDE SEQUENCE [LARGE SCALE GENOMIC DNA]</scope>
    <source>
        <strain evidence="1 2">AK35</strain>
    </source>
</reference>
<organism evidence="1 2">
    <name type="scientific">Imhoffiella purpurea</name>
    <dbReference type="NCBI Taxonomy" id="1249627"/>
    <lineage>
        <taxon>Bacteria</taxon>
        <taxon>Pseudomonadati</taxon>
        <taxon>Pseudomonadota</taxon>
        <taxon>Gammaproteobacteria</taxon>
        <taxon>Chromatiales</taxon>
        <taxon>Chromatiaceae</taxon>
        <taxon>Imhoffiella</taxon>
    </lineage>
</organism>
<dbReference type="EMBL" id="AONC01000039">
    <property type="protein sequence ID" value="EXJ14556.1"/>
    <property type="molecule type" value="Genomic_DNA"/>
</dbReference>